<feature type="domain" description="Carbamoyl-phosphate synthase small subunit N-terminal" evidence="9">
    <location>
        <begin position="3"/>
        <end position="141"/>
    </location>
</feature>
<feature type="binding site" evidence="8">
    <location>
        <position position="260"/>
    </location>
    <ligand>
        <name>L-glutamine</name>
        <dbReference type="ChEBI" id="CHEBI:58359"/>
    </ligand>
</feature>
<dbReference type="InterPro" id="IPR017926">
    <property type="entry name" value="GATASE"/>
</dbReference>
<protein>
    <recommendedName>
        <fullName evidence="8">Carbamoyl phosphate synthase small chain</fullName>
        <ecNumber evidence="8">6.3.5.5</ecNumber>
    </recommendedName>
    <alternativeName>
        <fullName evidence="8">Carbamoyl phosphate synthetase glutamine chain</fullName>
    </alternativeName>
</protein>
<dbReference type="NCBIfam" id="NF009475">
    <property type="entry name" value="PRK12838.1"/>
    <property type="match status" value="1"/>
</dbReference>
<evidence type="ECO:0000259" key="9">
    <source>
        <dbReference type="SMART" id="SM01097"/>
    </source>
</evidence>
<dbReference type="Gene3D" id="3.40.50.880">
    <property type="match status" value="1"/>
</dbReference>
<feature type="active site" evidence="8">
    <location>
        <position position="342"/>
    </location>
</feature>
<dbReference type="UniPathway" id="UPA00068">
    <property type="reaction ID" value="UER00171"/>
</dbReference>
<feature type="binding site" evidence="8">
    <location>
        <position position="257"/>
    </location>
    <ligand>
        <name>L-glutamine</name>
        <dbReference type="ChEBI" id="CHEBI:58359"/>
    </ligand>
</feature>
<dbReference type="NCBIfam" id="TIGR01368">
    <property type="entry name" value="CPSaseIIsmall"/>
    <property type="match status" value="1"/>
</dbReference>
<reference evidence="10 11" key="1">
    <citation type="journal article" date="2016" name="Environ. Microbiol.">
        <title>Genomic resolution of a cold subsurface aquifer community provides metabolic insights for novel microbes adapted to high CO concentrations.</title>
        <authorList>
            <person name="Probst A.J."/>
            <person name="Castelle C.J."/>
            <person name="Singh A."/>
            <person name="Brown C.T."/>
            <person name="Anantharaman K."/>
            <person name="Sharon I."/>
            <person name="Hug L.A."/>
            <person name="Burstein D."/>
            <person name="Emerson J.B."/>
            <person name="Thomas B.C."/>
            <person name="Banfield J.F."/>
        </authorList>
    </citation>
    <scope>NUCLEOTIDE SEQUENCE [LARGE SCALE GENOMIC DNA]</scope>
    <source>
        <strain evidence="10">CG1_02_37_22</strain>
    </source>
</reference>
<dbReference type="Gene3D" id="3.50.30.20">
    <property type="entry name" value="Carbamoyl-phosphate synthase small subunit, N-terminal domain"/>
    <property type="match status" value="1"/>
</dbReference>
<evidence type="ECO:0000256" key="4">
    <source>
        <dbReference type="ARBA" id="ARBA00022741"/>
    </source>
</evidence>
<dbReference type="AlphaFoldDB" id="A0A1J4TS48"/>
<organism evidence="10 11">
    <name type="scientific">Candidatus Gottesmanbacteria bacterium CG1_02_37_22</name>
    <dbReference type="NCBI Taxonomy" id="1805209"/>
    <lineage>
        <taxon>Bacteria</taxon>
        <taxon>Candidatus Gottesmaniibacteriota</taxon>
    </lineage>
</organism>
<evidence type="ECO:0000256" key="5">
    <source>
        <dbReference type="ARBA" id="ARBA00022840"/>
    </source>
</evidence>
<feature type="binding site" evidence="8">
    <location>
        <position position="230"/>
    </location>
    <ligand>
        <name>L-glutamine</name>
        <dbReference type="ChEBI" id="CHEBI:58359"/>
    </ligand>
</feature>
<dbReference type="PANTHER" id="PTHR43418:SF7">
    <property type="entry name" value="CARBAMOYL-PHOSPHATE SYNTHASE SMALL CHAIN"/>
    <property type="match status" value="1"/>
</dbReference>
<feature type="active site" evidence="8">
    <location>
        <position position="340"/>
    </location>
</feature>
<keyword evidence="8" id="KW-0665">Pyrimidine biosynthesis</keyword>
<dbReference type="EC" id="6.3.5.5" evidence="8"/>
<dbReference type="InterPro" id="IPR029062">
    <property type="entry name" value="Class_I_gatase-like"/>
</dbReference>
<comment type="similarity">
    <text evidence="2 8">Belongs to the CarA family.</text>
</comment>
<keyword evidence="5 8" id="KW-0067">ATP-binding</keyword>
<dbReference type="Pfam" id="PF00988">
    <property type="entry name" value="CPSase_sm_chain"/>
    <property type="match status" value="1"/>
</dbReference>
<keyword evidence="3 8" id="KW-0436">Ligase</keyword>
<dbReference type="SUPFAM" id="SSF52317">
    <property type="entry name" value="Class I glutamine amidotransferase-like"/>
    <property type="match status" value="1"/>
</dbReference>
<keyword evidence="4 8" id="KW-0547">Nucleotide-binding</keyword>
<evidence type="ECO:0000313" key="11">
    <source>
        <dbReference type="Proteomes" id="UP000183120"/>
    </source>
</evidence>
<evidence type="ECO:0000313" key="10">
    <source>
        <dbReference type="EMBL" id="OIO14690.1"/>
    </source>
</evidence>
<dbReference type="Pfam" id="PF00117">
    <property type="entry name" value="GATase"/>
    <property type="match status" value="1"/>
</dbReference>
<evidence type="ECO:0000256" key="1">
    <source>
        <dbReference type="ARBA" id="ARBA00005077"/>
    </source>
</evidence>
<evidence type="ECO:0000256" key="3">
    <source>
        <dbReference type="ARBA" id="ARBA00022598"/>
    </source>
</evidence>
<dbReference type="STRING" id="1805209.AUJ73_01925"/>
<comment type="catalytic activity">
    <reaction evidence="8">
        <text>L-glutamine + H2O = L-glutamate + NH4(+)</text>
        <dbReference type="Rhea" id="RHEA:15889"/>
        <dbReference type="ChEBI" id="CHEBI:15377"/>
        <dbReference type="ChEBI" id="CHEBI:28938"/>
        <dbReference type="ChEBI" id="CHEBI:29985"/>
        <dbReference type="ChEBI" id="CHEBI:58359"/>
    </reaction>
</comment>
<dbReference type="InterPro" id="IPR035686">
    <property type="entry name" value="CPSase_GATase1"/>
</dbReference>
<dbReference type="InterPro" id="IPR006274">
    <property type="entry name" value="CarbamoylP_synth_ssu"/>
</dbReference>
<dbReference type="UniPathway" id="UPA00070">
    <property type="reaction ID" value="UER00115"/>
</dbReference>
<feature type="binding site" evidence="8">
    <location>
        <position position="300"/>
    </location>
    <ligand>
        <name>L-glutamine</name>
        <dbReference type="ChEBI" id="CHEBI:58359"/>
    </ligand>
</feature>
<keyword evidence="8" id="KW-0028">Amino-acid biosynthesis</keyword>
<dbReference type="GO" id="GO:0005524">
    <property type="term" value="F:ATP binding"/>
    <property type="evidence" value="ECO:0007669"/>
    <property type="project" value="UniProtKB-UniRule"/>
</dbReference>
<dbReference type="InterPro" id="IPR002474">
    <property type="entry name" value="CarbamoylP_synth_ssu_N"/>
</dbReference>
<feature type="binding site" evidence="8">
    <location>
        <position position="301"/>
    </location>
    <ligand>
        <name>L-glutamine</name>
        <dbReference type="ChEBI" id="CHEBI:58359"/>
    </ligand>
</feature>
<dbReference type="InterPro" id="IPR036480">
    <property type="entry name" value="CarbP_synth_ssu_N_sf"/>
</dbReference>
<keyword evidence="6 8" id="KW-0315">Glutamine amidotransferase</keyword>
<feature type="binding site" evidence="8">
    <location>
        <position position="47"/>
    </location>
    <ligand>
        <name>L-glutamine</name>
        <dbReference type="ChEBI" id="CHEBI:58359"/>
    </ligand>
</feature>
<dbReference type="Proteomes" id="UP000183120">
    <property type="component" value="Unassembled WGS sequence"/>
</dbReference>
<feature type="active site" description="Nucleophile" evidence="8">
    <location>
        <position position="256"/>
    </location>
</feature>
<dbReference type="GO" id="GO:0006526">
    <property type="term" value="P:L-arginine biosynthetic process"/>
    <property type="evidence" value="ECO:0007669"/>
    <property type="project" value="UniProtKB-UniRule"/>
</dbReference>
<dbReference type="PROSITE" id="PS51273">
    <property type="entry name" value="GATASE_TYPE_1"/>
    <property type="match status" value="1"/>
</dbReference>
<comment type="catalytic activity">
    <reaction evidence="7 8">
        <text>hydrogencarbonate + L-glutamine + 2 ATP + H2O = carbamoyl phosphate + L-glutamate + 2 ADP + phosphate + 2 H(+)</text>
        <dbReference type="Rhea" id="RHEA:18633"/>
        <dbReference type="ChEBI" id="CHEBI:15377"/>
        <dbReference type="ChEBI" id="CHEBI:15378"/>
        <dbReference type="ChEBI" id="CHEBI:17544"/>
        <dbReference type="ChEBI" id="CHEBI:29985"/>
        <dbReference type="ChEBI" id="CHEBI:30616"/>
        <dbReference type="ChEBI" id="CHEBI:43474"/>
        <dbReference type="ChEBI" id="CHEBI:58228"/>
        <dbReference type="ChEBI" id="CHEBI:58359"/>
        <dbReference type="ChEBI" id="CHEBI:456216"/>
        <dbReference type="EC" id="6.3.5.5"/>
    </reaction>
</comment>
<accession>A0A1J4TS48</accession>
<sequence>MGKKGYLVLENGKIFEGISFGYKKEVSGEVVFNTGMVGYPESLTDPSYYGQILTFTYPLIGNYGVPPLTHKNNIFDYIESDKIQIRALIVSSYIANNSHWQSKEYFSSWLVSQKVPALDGIDTRTLTKILRTTGVMKGILTFNKPQNNEGLNFYDINKENLAPYVSCKKKMTYGNGKNRILFIDCGVKYNQIKELLKYDTTIIRVPWNYDPFRVLSNLDFDAVFISNGPGDPRNMPETVDTIKEAIKREIPIFGICLGHQLLSLAAGGEIFKLKYGHRGQNQPVVNQIDHKCYITSQNHGFAVSNEHIPPGWFNWFTNLNDDTNEGLHHKILPIFSVQFHPEAAPGPTDTDWLFKYFISKI</sequence>
<dbReference type="PANTHER" id="PTHR43418">
    <property type="entry name" value="MULTIFUNCTIONAL TRYPTOPHAN BIOSYNTHESIS PROTEIN-RELATED"/>
    <property type="match status" value="1"/>
</dbReference>
<keyword evidence="8" id="KW-0055">Arginine biosynthesis</keyword>
<dbReference type="EMBL" id="MNUY01000028">
    <property type="protein sequence ID" value="OIO14690.1"/>
    <property type="molecule type" value="Genomic_DNA"/>
</dbReference>
<comment type="caution">
    <text evidence="10">The sequence shown here is derived from an EMBL/GenBank/DDBJ whole genome shotgun (WGS) entry which is preliminary data.</text>
</comment>
<gene>
    <name evidence="8" type="primary">carA</name>
    <name evidence="10" type="ORF">AUJ73_01925</name>
</gene>
<comment type="pathway">
    <text evidence="1 8">Amino-acid biosynthesis; L-arginine biosynthesis; carbamoyl phosphate from bicarbonate: step 1/1.</text>
</comment>
<dbReference type="PRINTS" id="PR00097">
    <property type="entry name" value="ANTSNTHASEII"/>
</dbReference>
<dbReference type="SMART" id="SM01097">
    <property type="entry name" value="CPSase_sm_chain"/>
    <property type="match status" value="1"/>
</dbReference>
<proteinExistence type="inferred from homology"/>
<comment type="function">
    <text evidence="8">Small subunit of the glutamine-dependent carbamoyl phosphate synthetase (CPSase). CPSase catalyzes the formation of carbamoyl phosphate from the ammonia moiety of glutamine, carbonate, and phosphate donated by ATP, constituting the first step of 2 biosynthetic pathways, one leading to arginine and/or urea and the other to pyrimidine nucleotides. The small subunit (glutamine amidotransferase) binds and cleaves glutamine to supply the large subunit with the substrate ammonia.</text>
</comment>
<evidence type="ECO:0000256" key="7">
    <source>
        <dbReference type="ARBA" id="ARBA00048816"/>
    </source>
</evidence>
<dbReference type="GO" id="GO:0006541">
    <property type="term" value="P:glutamine metabolic process"/>
    <property type="evidence" value="ECO:0007669"/>
    <property type="project" value="InterPro"/>
</dbReference>
<dbReference type="InterPro" id="IPR050472">
    <property type="entry name" value="Anth_synth/Amidotransfase"/>
</dbReference>
<dbReference type="SUPFAM" id="SSF52021">
    <property type="entry name" value="Carbamoyl phosphate synthetase, small subunit N-terminal domain"/>
    <property type="match status" value="1"/>
</dbReference>
<evidence type="ECO:0000256" key="8">
    <source>
        <dbReference type="HAMAP-Rule" id="MF_01209"/>
    </source>
</evidence>
<evidence type="ECO:0000256" key="6">
    <source>
        <dbReference type="ARBA" id="ARBA00022962"/>
    </source>
</evidence>
<dbReference type="GO" id="GO:0004359">
    <property type="term" value="F:glutaminase activity"/>
    <property type="evidence" value="ECO:0007669"/>
    <property type="project" value="RHEA"/>
</dbReference>
<feature type="region of interest" description="CPSase" evidence="8">
    <location>
        <begin position="1"/>
        <end position="179"/>
    </location>
</feature>
<name>A0A1J4TS48_9BACT</name>
<feature type="binding site" evidence="8">
    <location>
        <position position="298"/>
    </location>
    <ligand>
        <name>L-glutamine</name>
        <dbReference type="ChEBI" id="CHEBI:58359"/>
    </ligand>
</feature>
<dbReference type="HAMAP" id="MF_01209">
    <property type="entry name" value="CPSase_S_chain"/>
    <property type="match status" value="1"/>
</dbReference>
<dbReference type="PRINTS" id="PR00096">
    <property type="entry name" value="GATASE"/>
</dbReference>
<comment type="pathway">
    <text evidence="8">Pyrimidine metabolism; UMP biosynthesis via de novo pathway; (S)-dihydroorotate from bicarbonate: step 1/3.</text>
</comment>
<dbReference type="GO" id="GO:0004088">
    <property type="term" value="F:carbamoyl-phosphate synthase (glutamine-hydrolyzing) activity"/>
    <property type="evidence" value="ECO:0007669"/>
    <property type="project" value="UniProtKB-UniRule"/>
</dbReference>
<comment type="subunit">
    <text evidence="8">Composed of two chains; the small (or glutamine) chain promotes the hydrolysis of glutamine to ammonia, which is used by the large (or ammonia) chain to synthesize carbamoyl phosphate. Tetramer of heterodimers (alpha,beta)4.</text>
</comment>
<feature type="binding site" evidence="8">
    <location>
        <position position="228"/>
    </location>
    <ligand>
        <name>L-glutamine</name>
        <dbReference type="ChEBI" id="CHEBI:58359"/>
    </ligand>
</feature>
<dbReference type="PRINTS" id="PR00099">
    <property type="entry name" value="CPSGATASE"/>
</dbReference>
<evidence type="ECO:0000256" key="2">
    <source>
        <dbReference type="ARBA" id="ARBA00007800"/>
    </source>
</evidence>
<dbReference type="CDD" id="cd01744">
    <property type="entry name" value="GATase1_CPSase"/>
    <property type="match status" value="1"/>
</dbReference>
<dbReference type="GO" id="GO:0044205">
    <property type="term" value="P:'de novo' UMP biosynthetic process"/>
    <property type="evidence" value="ECO:0007669"/>
    <property type="project" value="UniProtKB-UniRule"/>
</dbReference>
<dbReference type="GO" id="GO:0006207">
    <property type="term" value="P:'de novo' pyrimidine nucleobase biosynthetic process"/>
    <property type="evidence" value="ECO:0007669"/>
    <property type="project" value="InterPro"/>
</dbReference>